<proteinExistence type="predicted"/>
<evidence type="ECO:0000313" key="2">
    <source>
        <dbReference type="Proteomes" id="UP000828048"/>
    </source>
</evidence>
<keyword evidence="2" id="KW-1185">Reference proteome</keyword>
<name>A0ACB7ZKV4_9ERIC</name>
<dbReference type="EMBL" id="CM037159">
    <property type="protein sequence ID" value="KAH7866493.1"/>
    <property type="molecule type" value="Genomic_DNA"/>
</dbReference>
<comment type="caution">
    <text evidence="1">The sequence shown here is derived from an EMBL/GenBank/DDBJ whole genome shotgun (WGS) entry which is preliminary data.</text>
</comment>
<protein>
    <submittedName>
        <fullName evidence="1">Uncharacterized protein</fullName>
    </submittedName>
</protein>
<gene>
    <name evidence="1" type="ORF">Vadar_021126</name>
</gene>
<evidence type="ECO:0000313" key="1">
    <source>
        <dbReference type="EMBL" id="KAH7866493.1"/>
    </source>
</evidence>
<dbReference type="Proteomes" id="UP000828048">
    <property type="component" value="Chromosome 9"/>
</dbReference>
<organism evidence="1 2">
    <name type="scientific">Vaccinium darrowii</name>
    <dbReference type="NCBI Taxonomy" id="229202"/>
    <lineage>
        <taxon>Eukaryota</taxon>
        <taxon>Viridiplantae</taxon>
        <taxon>Streptophyta</taxon>
        <taxon>Embryophyta</taxon>
        <taxon>Tracheophyta</taxon>
        <taxon>Spermatophyta</taxon>
        <taxon>Magnoliopsida</taxon>
        <taxon>eudicotyledons</taxon>
        <taxon>Gunneridae</taxon>
        <taxon>Pentapetalae</taxon>
        <taxon>asterids</taxon>
        <taxon>Ericales</taxon>
        <taxon>Ericaceae</taxon>
        <taxon>Vaccinioideae</taxon>
        <taxon>Vaccinieae</taxon>
        <taxon>Vaccinium</taxon>
    </lineage>
</organism>
<reference evidence="1 2" key="1">
    <citation type="journal article" date="2021" name="Hortic Res">
        <title>High-quality reference genome and annotation aids understanding of berry development for evergreen blueberry (Vaccinium darrowii).</title>
        <authorList>
            <person name="Yu J."/>
            <person name="Hulse-Kemp A.M."/>
            <person name="Babiker E."/>
            <person name="Staton M."/>
        </authorList>
    </citation>
    <scope>NUCLEOTIDE SEQUENCE [LARGE SCALE GENOMIC DNA]</scope>
    <source>
        <strain evidence="2">cv. NJ 8807/NJ 8810</strain>
        <tissue evidence="1">Young leaf</tissue>
    </source>
</reference>
<sequence length="759" mass="82229">MAEEEVAAAASPTPLDHKQKHEDLELDAPEPPPTNANEMDLVKRDGKEEGNRAAAGGDSEESEAKRPHLEENSNGSVVTDNGFQEDKVENAELPSAENNTKSEDAQEQPAEEAADIENDRQPSSDDLLEEEIQSSLVENNLPESPQQQPSRAREHQEPLAGDPQPVDVYSEEQQPAFETQTASRIIKVPNIKVGVLIGKQGDTIRPVELIGTLESINKAERLITNLIHEADARGFPSLEARGFSKIHAAGAAEQILIQVPNEKVGLIIGKDEETIKNLQTRSGARIQLTPQHIPEGDHSKERTVHVFGDKKQTEMAREMIKEVMNQQQEFRPCGPAQPQWGNHQGGPHPSQSGGYNYQQRGSYPPPSQNSQYALPPQAYGGINHPPQQMEQRHPPSIMLQQGPGGCGHMGDVPASSHGQGPSPTPMGPPPHSQGNCNNYIQPQPAAPPYSSQAPQSNGHGHGYNKAKYENQALYHPSYGGGGSQPGPLGSGYPHPAYALQDQLYGKAPVSYPQQHNGGLPRGTQPGDNISYHMSTISVQAIQQQYPQNAAPPLLSQQTYPQNYPQQYSQNTAPPPPQSQQTYPQTYPQQYPQNAAPPPPQSQQTYPQTYPQPYGSDGYNINQQQLQPVATLSAAPVYPQQGPISGYGQQQQQQRALSGYAQEGPTGGYGSYPSGYTEQPTAQNTAAAAGYVGYQGSVVPAAAYASAPTQLLIGQTVYAQPAPTQPPTRYEPYDHSGNYGSARATYTQYNVTGQMHGTHH</sequence>
<accession>A0ACB7ZKV4</accession>